<dbReference type="SMART" id="SM00327">
    <property type="entry name" value="VWA"/>
    <property type="match status" value="1"/>
</dbReference>
<dbReference type="PANTHER" id="PTHR30634:SF16">
    <property type="entry name" value="OUTER-MEMBRANE LIPOPROTEIN LOLB"/>
    <property type="match status" value="1"/>
</dbReference>
<evidence type="ECO:0000259" key="1">
    <source>
        <dbReference type="SMART" id="SM00327"/>
    </source>
</evidence>
<dbReference type="AlphaFoldDB" id="E1IDB0"/>
<dbReference type="SUPFAM" id="SSF53300">
    <property type="entry name" value="vWA-like"/>
    <property type="match status" value="1"/>
</dbReference>
<dbReference type="InterPro" id="IPR008912">
    <property type="entry name" value="Uncharacterised_CoxE"/>
</dbReference>
<dbReference type="InterPro" id="IPR002035">
    <property type="entry name" value="VWF_A"/>
</dbReference>
<feature type="domain" description="VWFA" evidence="1">
    <location>
        <begin position="200"/>
        <end position="359"/>
    </location>
</feature>
<dbReference type="PANTHER" id="PTHR30634">
    <property type="entry name" value="OUTER MEMBRANE LOLAB LIPOPROTEIN INSERTION APPARATUS"/>
    <property type="match status" value="1"/>
</dbReference>
<dbReference type="OrthoDB" id="9789979at2"/>
<proteinExistence type="predicted"/>
<organism evidence="2 3">
    <name type="scientific">Oscillochloris trichoides DG-6</name>
    <dbReference type="NCBI Taxonomy" id="765420"/>
    <lineage>
        <taxon>Bacteria</taxon>
        <taxon>Bacillati</taxon>
        <taxon>Chloroflexota</taxon>
        <taxon>Chloroflexia</taxon>
        <taxon>Chloroflexales</taxon>
        <taxon>Chloroflexineae</taxon>
        <taxon>Oscillochloridaceae</taxon>
        <taxon>Oscillochloris</taxon>
    </lineage>
</organism>
<evidence type="ECO:0000313" key="3">
    <source>
        <dbReference type="Proteomes" id="UP000054010"/>
    </source>
</evidence>
<evidence type="ECO:0000313" key="2">
    <source>
        <dbReference type="EMBL" id="EFO80787.1"/>
    </source>
</evidence>
<accession>E1IDB0</accession>
<dbReference type="InterPro" id="IPR036465">
    <property type="entry name" value="vWFA_dom_sf"/>
</dbReference>
<dbReference type="EMBL" id="ADVR01000040">
    <property type="protein sequence ID" value="EFO80787.1"/>
    <property type="molecule type" value="Genomic_DNA"/>
</dbReference>
<name>E1IDB0_9CHLR</name>
<dbReference type="STRING" id="765420.OSCT_1311"/>
<dbReference type="Pfam" id="PF05762">
    <property type="entry name" value="VWA_CoxE"/>
    <property type="match status" value="1"/>
</dbReference>
<dbReference type="Gene3D" id="3.40.50.410">
    <property type="entry name" value="von Willebrand factor, type A domain"/>
    <property type="match status" value="1"/>
</dbReference>
<dbReference type="HOGENOM" id="CLU_058765_0_0_0"/>
<keyword evidence="3" id="KW-1185">Reference proteome</keyword>
<sequence>MQSENERLRRWRMILGGGPADGTGMSLSKPDQQVDAALQALYDSDRTGGLGSSSPNVARWLGDIRGYFPASVVQVLQQDALDRLNLRRMLLEPELLQAAEPNVHLVGSLLALSTALPAQTRETARAVVRQVVEALLRKLTNPTRQSVLGSLNRSVRNRRPRHSEIDWPRTIRANLRHYQPAYRTVIPATRIGYGRRRSALRDIILCVDQSGSMASSVVYAGVFGAVLASLPAVQTRMVVFDTEVVDLSDELRDPVDLLFGLQLGGGTDINLALGYCQSVIRRPQETILVLISDLYEGGNQDEMLRRAAALVGAGVQVIALLALSDDGAPAYHHHNAAVFASMGIPAFACTPDLFPDLMAAAINRHDLGRWAASHDIVAARQ</sequence>
<dbReference type="Proteomes" id="UP000054010">
    <property type="component" value="Unassembled WGS sequence"/>
</dbReference>
<dbReference type="InterPro" id="IPR050458">
    <property type="entry name" value="LolB"/>
</dbReference>
<reference evidence="2 3" key="1">
    <citation type="journal article" date="2011" name="J. Bacteriol.">
        <title>Draft genome sequence of the anoxygenic filamentous phototrophic bacterium Oscillochloris trichoides subsp. DG-6.</title>
        <authorList>
            <person name="Kuznetsov B.B."/>
            <person name="Ivanovsky R.N."/>
            <person name="Keppen O.I."/>
            <person name="Sukhacheva M.V."/>
            <person name="Bumazhkin B.K."/>
            <person name="Patutina E.O."/>
            <person name="Beletsky A.V."/>
            <person name="Mardanov A.V."/>
            <person name="Baslerov R.V."/>
            <person name="Panteleeva A.N."/>
            <person name="Kolganova T.V."/>
            <person name="Ravin N.V."/>
            <person name="Skryabin K.G."/>
        </authorList>
    </citation>
    <scope>NUCLEOTIDE SEQUENCE [LARGE SCALE GENOMIC DNA]</scope>
    <source>
        <strain evidence="2 3">DG-6</strain>
    </source>
</reference>
<dbReference type="eggNOG" id="COG2425">
    <property type="taxonomic scope" value="Bacteria"/>
</dbReference>
<gene>
    <name evidence="2" type="ORF">OSCT_1311</name>
</gene>
<protein>
    <submittedName>
        <fullName evidence="2">VWA containing CoxE family protein</fullName>
    </submittedName>
</protein>
<comment type="caution">
    <text evidence="2">The sequence shown here is derived from an EMBL/GenBank/DDBJ whole genome shotgun (WGS) entry which is preliminary data.</text>
</comment>